<dbReference type="InterPro" id="IPR026363">
    <property type="entry name" value="CxxC-x17-CxxC_dom"/>
</dbReference>
<evidence type="ECO:0000313" key="3">
    <source>
        <dbReference type="EMBL" id="PIR68472.1"/>
    </source>
</evidence>
<feature type="region of interest" description="Disordered" evidence="1">
    <location>
        <begin position="1"/>
        <end position="34"/>
    </location>
</feature>
<dbReference type="EMBL" id="PFCQ01000004">
    <property type="protein sequence ID" value="PIR68472.1"/>
    <property type="molecule type" value="Genomic_DNA"/>
</dbReference>
<proteinExistence type="predicted"/>
<comment type="caution">
    <text evidence="3">The sequence shown here is derived from an EMBL/GenBank/DDBJ whole genome shotgun (WGS) entry which is preliminary data.</text>
</comment>
<dbReference type="Pfam" id="PF23477">
    <property type="entry name" value="zf_Tbcl_2"/>
    <property type="match status" value="1"/>
</dbReference>
<reference evidence="4" key="1">
    <citation type="submission" date="2017-09" db="EMBL/GenBank/DDBJ databases">
        <title>Depth-based differentiation of microbial function through sediment-hosted aquifers and enrichment of novel symbionts in the deep terrestrial subsurface.</title>
        <authorList>
            <person name="Probst A.J."/>
            <person name="Ladd B."/>
            <person name="Jarett J.K."/>
            <person name="Geller-Mcgrath D.E."/>
            <person name="Sieber C.M.K."/>
            <person name="Emerson J.B."/>
            <person name="Anantharaman K."/>
            <person name="Thomas B.C."/>
            <person name="Malmstrom R."/>
            <person name="Stieglmeier M."/>
            <person name="Klingl A."/>
            <person name="Woyke T."/>
            <person name="Ryan C.M."/>
            <person name="Banfield J.F."/>
        </authorList>
    </citation>
    <scope>NUCLEOTIDE SEQUENCE [LARGE SCALE GENOMIC DNA]</scope>
</reference>
<gene>
    <name evidence="3" type="ORF">COU49_00845</name>
</gene>
<evidence type="ECO:0000259" key="2">
    <source>
        <dbReference type="Pfam" id="PF23477"/>
    </source>
</evidence>
<sequence>MDNFKRGNRFSDGGGRGKRSGGKNFGGGRGGDRRAEMFSTVCSDCGKKCEVPFRPIGEKPVFCSDCFRNKGDNNFGDFRGKERMSGGRNFKPRFDDRNKEVVNYKAQFETLNAKLDKILKLLNPITEEAFVVGFSKSKKSEKSSKPKKKVSVSALKKAIKKTTAK</sequence>
<evidence type="ECO:0000313" key="4">
    <source>
        <dbReference type="Proteomes" id="UP000230094"/>
    </source>
</evidence>
<dbReference type="AlphaFoldDB" id="A0A2H0TBU9"/>
<dbReference type="Proteomes" id="UP000230094">
    <property type="component" value="Unassembled WGS sequence"/>
</dbReference>
<protein>
    <recommendedName>
        <fullName evidence="2">CxxC-x17-CxxC domain-containing protein</fullName>
    </recommendedName>
</protein>
<dbReference type="NCBIfam" id="TIGR04272">
    <property type="entry name" value="cxxc_cxxc_Mbark"/>
    <property type="match status" value="1"/>
</dbReference>
<accession>A0A2H0TBU9</accession>
<organism evidence="3 4">
    <name type="scientific">Candidatus Nomurabacteria bacterium CG10_big_fil_rev_8_21_14_0_10_35_16</name>
    <dbReference type="NCBI Taxonomy" id="1974731"/>
    <lineage>
        <taxon>Bacteria</taxon>
        <taxon>Candidatus Nomuraibacteriota</taxon>
    </lineage>
</organism>
<name>A0A2H0TBU9_9BACT</name>
<feature type="domain" description="CxxC-x17-CxxC" evidence="2">
    <location>
        <begin position="36"/>
        <end position="70"/>
    </location>
</feature>
<evidence type="ECO:0000256" key="1">
    <source>
        <dbReference type="SAM" id="MobiDB-lite"/>
    </source>
</evidence>